<dbReference type="InterPro" id="IPR002893">
    <property type="entry name" value="Znf_MYND"/>
</dbReference>
<dbReference type="Gene3D" id="1.25.40.10">
    <property type="entry name" value="Tetratricopeptide repeat domain"/>
    <property type="match status" value="1"/>
</dbReference>
<dbReference type="SUPFAM" id="SSF48452">
    <property type="entry name" value="TPR-like"/>
    <property type="match status" value="1"/>
</dbReference>
<dbReference type="InterPro" id="IPR019734">
    <property type="entry name" value="TPR_rpt"/>
</dbReference>
<evidence type="ECO:0000256" key="2">
    <source>
        <dbReference type="ARBA" id="ARBA00022771"/>
    </source>
</evidence>
<keyword evidence="3" id="KW-0862">Zinc</keyword>
<dbReference type="SUPFAM" id="SSF144232">
    <property type="entry name" value="HIT/MYND zinc finger-like"/>
    <property type="match status" value="1"/>
</dbReference>
<dbReference type="Gene3D" id="2.170.270.10">
    <property type="entry name" value="SET domain"/>
    <property type="match status" value="1"/>
</dbReference>
<dbReference type="SMART" id="SM00028">
    <property type="entry name" value="TPR"/>
    <property type="match status" value="1"/>
</dbReference>
<sequence length="582" mass="66261">MWRSPAFFQEFLNEQGLVGNLYDAIEKDDLSDAVIVALDILKKTNNIPPLVKDVKCKSKSSTYRQQGNKEYKIGKYQKALESYNKALKFAPKGSEELVFAYSNRSALLATCKMFQACLNDIETCFALGCPTQITDKLSKRREESLKCLWMERMTSEIRYSEYAEQYLDFIERRNPQIGCASTDVGVIIESHVPKVVAIRDVKVGKVIAREKAFVSQLDRKYKYSACYYCHQMNFNLIPCETCCSALFCDEDCMQTCLEEYHGVECHIVEIFDELSSIPVPKLSVNAAIKFRNECESWEEFNEATSSLGLKRMKESEINDIFDGDNKLSLLNFRDDAPFKFGMVYNNSFGCAMVLHYLGKVDSFLPSRSAEKVAAVRGFCRLLMYFALNLTHTQILSTYSVMAPGRTEFSDVANFGVFPFTGKLKGACNPNVLVLGLNDEVALIALQPLKPGMELTIAHLGHWMDNNIEISLRWRNMFTLYGTACSCVVCNGDWKLLRQTAKPTETHLRCLRKLNVKHALENFCLTEIESLYPKCCKTLAFLSDLPFSNEYIDVYKLFRKCLLDIQDQCSSNVMLDCSKDEDN</sequence>
<evidence type="ECO:0000256" key="3">
    <source>
        <dbReference type="ARBA" id="ARBA00022833"/>
    </source>
</evidence>
<dbReference type="PROSITE" id="PS01360">
    <property type="entry name" value="ZF_MYND_1"/>
    <property type="match status" value="1"/>
</dbReference>
<protein>
    <recommendedName>
        <fullName evidence="5">MYND-type domain-containing protein</fullName>
    </recommendedName>
</protein>
<keyword evidence="1" id="KW-0479">Metal-binding</keyword>
<keyword evidence="4" id="KW-0802">TPR repeat</keyword>
<organism evidence="6 7">
    <name type="scientific">Loxostege sticticalis</name>
    <name type="common">Beet webworm moth</name>
    <dbReference type="NCBI Taxonomy" id="481309"/>
    <lineage>
        <taxon>Eukaryota</taxon>
        <taxon>Metazoa</taxon>
        <taxon>Ecdysozoa</taxon>
        <taxon>Arthropoda</taxon>
        <taxon>Hexapoda</taxon>
        <taxon>Insecta</taxon>
        <taxon>Pterygota</taxon>
        <taxon>Neoptera</taxon>
        <taxon>Endopterygota</taxon>
        <taxon>Lepidoptera</taxon>
        <taxon>Glossata</taxon>
        <taxon>Ditrysia</taxon>
        <taxon>Pyraloidea</taxon>
        <taxon>Crambidae</taxon>
        <taxon>Pyraustinae</taxon>
        <taxon>Loxostege</taxon>
    </lineage>
</organism>
<gene>
    <name evidence="6" type="ORF">ABMA28_005400</name>
</gene>
<dbReference type="EMBL" id="JBEDNZ010000017">
    <property type="protein sequence ID" value="KAL0822024.1"/>
    <property type="molecule type" value="Genomic_DNA"/>
</dbReference>
<accession>A0ABD0SQA2</accession>
<evidence type="ECO:0000313" key="6">
    <source>
        <dbReference type="EMBL" id="KAL0822024.1"/>
    </source>
</evidence>
<dbReference type="InterPro" id="IPR011990">
    <property type="entry name" value="TPR-like_helical_dom_sf"/>
</dbReference>
<dbReference type="AlphaFoldDB" id="A0ABD0SQA2"/>
<feature type="repeat" description="TPR" evidence="4">
    <location>
        <begin position="60"/>
        <end position="93"/>
    </location>
</feature>
<proteinExistence type="predicted"/>
<dbReference type="PROSITE" id="PS50005">
    <property type="entry name" value="TPR"/>
    <property type="match status" value="1"/>
</dbReference>
<evidence type="ECO:0000259" key="5">
    <source>
        <dbReference type="PROSITE" id="PS01360"/>
    </source>
</evidence>
<dbReference type="PANTHER" id="PTHR47111:SF1">
    <property type="entry name" value="SET AND MYND DOMAIN-CONTAINING PROTEIN 4"/>
    <property type="match status" value="1"/>
</dbReference>
<dbReference type="EMBL" id="JBEDNZ010000017">
    <property type="protein sequence ID" value="KAL0822023.1"/>
    <property type="molecule type" value="Genomic_DNA"/>
</dbReference>
<keyword evidence="2" id="KW-0863">Zinc-finger</keyword>
<feature type="domain" description="MYND-type" evidence="5">
    <location>
        <begin position="226"/>
        <end position="265"/>
    </location>
</feature>
<comment type="caution">
    <text evidence="6">The sequence shown here is derived from an EMBL/GenBank/DDBJ whole genome shotgun (WGS) entry which is preliminary data.</text>
</comment>
<dbReference type="SUPFAM" id="SSF82199">
    <property type="entry name" value="SET domain"/>
    <property type="match status" value="1"/>
</dbReference>
<name>A0ABD0SQA2_LOXSC</name>
<dbReference type="InterPro" id="IPR046341">
    <property type="entry name" value="SET_dom_sf"/>
</dbReference>
<dbReference type="Proteomes" id="UP001549921">
    <property type="component" value="Unassembled WGS sequence"/>
</dbReference>
<evidence type="ECO:0000313" key="7">
    <source>
        <dbReference type="Proteomes" id="UP001549921"/>
    </source>
</evidence>
<evidence type="ECO:0000256" key="4">
    <source>
        <dbReference type="PROSITE-ProRule" id="PRU00339"/>
    </source>
</evidence>
<dbReference type="GO" id="GO:0008270">
    <property type="term" value="F:zinc ion binding"/>
    <property type="evidence" value="ECO:0007669"/>
    <property type="project" value="UniProtKB-KW"/>
</dbReference>
<dbReference type="PANTHER" id="PTHR47111">
    <property type="entry name" value="BCDNA.LD29892"/>
    <property type="match status" value="1"/>
</dbReference>
<reference evidence="6 7" key="1">
    <citation type="submission" date="2024-06" db="EMBL/GenBank/DDBJ databases">
        <title>A chromosome-level genome assembly of beet webworm, Loxostege sticticalis.</title>
        <authorList>
            <person name="Zhang Y."/>
        </authorList>
    </citation>
    <scope>NUCLEOTIDE SEQUENCE [LARGE SCALE GENOMIC DNA]</scope>
    <source>
        <strain evidence="6">AQ028</strain>
        <tissue evidence="6">Male pupae</tissue>
    </source>
</reference>
<evidence type="ECO:0000256" key="1">
    <source>
        <dbReference type="ARBA" id="ARBA00022723"/>
    </source>
</evidence>
<dbReference type="PROSITE" id="PS50293">
    <property type="entry name" value="TPR_REGION"/>
    <property type="match status" value="1"/>
</dbReference>